<proteinExistence type="predicted"/>
<organism evidence="2 3">
    <name type="scientific">Saccharomycopsis crataegensis</name>
    <dbReference type="NCBI Taxonomy" id="43959"/>
    <lineage>
        <taxon>Eukaryota</taxon>
        <taxon>Fungi</taxon>
        <taxon>Dikarya</taxon>
        <taxon>Ascomycota</taxon>
        <taxon>Saccharomycotina</taxon>
        <taxon>Saccharomycetes</taxon>
        <taxon>Saccharomycopsidaceae</taxon>
        <taxon>Saccharomycopsis</taxon>
    </lineage>
</organism>
<evidence type="ECO:0000256" key="1">
    <source>
        <dbReference type="SAM" id="MobiDB-lite"/>
    </source>
</evidence>
<comment type="caution">
    <text evidence="2">The sequence shown here is derived from an EMBL/GenBank/DDBJ whole genome shotgun (WGS) entry which is preliminary data.</text>
</comment>
<feature type="region of interest" description="Disordered" evidence="1">
    <location>
        <begin position="235"/>
        <end position="285"/>
    </location>
</feature>
<feature type="compositionally biased region" description="Basic and acidic residues" evidence="1">
    <location>
        <begin position="235"/>
        <end position="256"/>
    </location>
</feature>
<dbReference type="AlphaFoldDB" id="A0AAV5QFZ5"/>
<evidence type="ECO:0000313" key="3">
    <source>
        <dbReference type="Proteomes" id="UP001360560"/>
    </source>
</evidence>
<feature type="region of interest" description="Disordered" evidence="1">
    <location>
        <begin position="51"/>
        <end position="79"/>
    </location>
</feature>
<name>A0AAV5QFZ5_9ASCO</name>
<dbReference type="EMBL" id="BTFZ01000001">
    <property type="protein sequence ID" value="GMM33118.1"/>
    <property type="molecule type" value="Genomic_DNA"/>
</dbReference>
<protein>
    <submittedName>
        <fullName evidence="2">Uncharacterized protein</fullName>
    </submittedName>
</protein>
<feature type="compositionally biased region" description="Polar residues" evidence="1">
    <location>
        <begin position="376"/>
        <end position="407"/>
    </location>
</feature>
<dbReference type="GeneID" id="90071097"/>
<evidence type="ECO:0000313" key="2">
    <source>
        <dbReference type="EMBL" id="GMM33118.1"/>
    </source>
</evidence>
<dbReference type="RefSeq" id="XP_064850118.1">
    <property type="nucleotide sequence ID" value="XM_064994046.1"/>
</dbReference>
<sequence>MTPPQPEINTSISPEMPQSNRMASFFRRMSINIFCFFKYTSKNVAAVSVAEDEQSSSETATVEYTPINPKPVTNSPSTNLPNQRIPAEHSSDEILSVSQTSSFDLSPILASSIEPLSHADLPEENTSLSPLTINTVVFESVNAHREEERIKNDIGKSKPNFLEVALKQESREDRKVRKRAERKRKEELRMQKREEKLRKKIEKQELKIQKREEKLRKKEQKEQLNIQKREEKLREKKAKQELKRKQKEERLQEKEARKQRKLQQVKRDDIGSNSEDTNIGKAKEGPVKNLRFGNKLAGNCDKIVDKIEVSRNHLVQKVGKISQRFGSCQIPIAATKRPNKEKPKTSLSVASRYLKVPAHYQILHSSKTSARVPIKSQPQNQSSAGTKKGAKNSQLVRSGNDSNTGQGSKLKKFDKVLKILKKPVKEEAQGSALKHDPITEVQNEQFDFYVRFCQKLWNDASLSHKTMQNDLAPAFIQSKLELMIALQNTLFGKEHEIVLVSPKPAATINEQVTSNKSMAVISTAQSSSDNVVSQKSSITTISTTRSLVDEMLTPKSSFTTIITTEPFTDNISMSNSTQNTISNAELTKNSGEDLNNNLDLESAPVVMDVTCATKLVHGSFAARDDHNAVKTTFPKVRAAPESLNGNINIEPSLIEKSRVINSNKLYSYCGPDKDHYNIANNKVSKANYSTVKAAPKSLNPVDCIAQVEPPFLNETSEVLDYTHLCSKSDHSCEACIDSSSVYDFTSDSGDFDGSPNHGNVATPLAATASPINPPIINSFSASAYSEIKIGRMNKVQQQYVDILEKVVEQIGQNERTDSVCKRKDGGK</sequence>
<accession>A0AAV5QFZ5</accession>
<keyword evidence="3" id="KW-1185">Reference proteome</keyword>
<feature type="region of interest" description="Disordered" evidence="1">
    <location>
        <begin position="366"/>
        <end position="408"/>
    </location>
</feature>
<dbReference type="Proteomes" id="UP001360560">
    <property type="component" value="Unassembled WGS sequence"/>
</dbReference>
<reference evidence="2 3" key="1">
    <citation type="journal article" date="2023" name="Elife">
        <title>Identification of key yeast species and microbe-microbe interactions impacting larval growth of Drosophila in the wild.</title>
        <authorList>
            <person name="Mure A."/>
            <person name="Sugiura Y."/>
            <person name="Maeda R."/>
            <person name="Honda K."/>
            <person name="Sakurai N."/>
            <person name="Takahashi Y."/>
            <person name="Watada M."/>
            <person name="Katoh T."/>
            <person name="Gotoh A."/>
            <person name="Gotoh Y."/>
            <person name="Taniguchi I."/>
            <person name="Nakamura K."/>
            <person name="Hayashi T."/>
            <person name="Katayama T."/>
            <person name="Uemura T."/>
            <person name="Hattori Y."/>
        </authorList>
    </citation>
    <scope>NUCLEOTIDE SEQUENCE [LARGE SCALE GENOMIC DNA]</scope>
    <source>
        <strain evidence="2 3">SC-9</strain>
    </source>
</reference>
<gene>
    <name evidence="2" type="ORF">DASC09_004430</name>
</gene>